<evidence type="ECO:0000313" key="2">
    <source>
        <dbReference type="Proteomes" id="UP000031561"/>
    </source>
</evidence>
<keyword evidence="2" id="KW-1185">Reference proteome</keyword>
<dbReference type="RefSeq" id="WP_166280509.1">
    <property type="nucleotide sequence ID" value="NZ_JTHE03000028.1"/>
</dbReference>
<accession>A0ABD4T0Q3</accession>
<evidence type="ECO:0000313" key="1">
    <source>
        <dbReference type="EMBL" id="MCM1982073.1"/>
    </source>
</evidence>
<dbReference type="AlphaFoldDB" id="A0ABD4T0Q3"/>
<reference evidence="1 2" key="1">
    <citation type="journal article" date="2015" name="Genome Announc.">
        <title>Draft Genome Sequence of Filamentous Marine Cyanobacterium Lyngbya confervoides Strain BDU141951.</title>
        <authorList>
            <person name="Chandrababunaidu M.M."/>
            <person name="Sen D."/>
            <person name="Tripathy S."/>
        </authorList>
    </citation>
    <scope>NUCLEOTIDE SEQUENCE [LARGE SCALE GENOMIC DNA]</scope>
    <source>
        <strain evidence="1 2">BDU141951</strain>
    </source>
</reference>
<comment type="caution">
    <text evidence="1">The sequence shown here is derived from an EMBL/GenBank/DDBJ whole genome shotgun (WGS) entry which is preliminary data.</text>
</comment>
<protein>
    <submittedName>
        <fullName evidence="1">Uncharacterized protein</fullName>
    </submittedName>
</protein>
<dbReference type="Proteomes" id="UP000031561">
    <property type="component" value="Unassembled WGS sequence"/>
</dbReference>
<proteinExistence type="predicted"/>
<name>A0ABD4T0Q3_9CYAN</name>
<dbReference type="EMBL" id="JTHE03000028">
    <property type="protein sequence ID" value="MCM1982073.1"/>
    <property type="molecule type" value="Genomic_DNA"/>
</dbReference>
<sequence length="129" mass="14311">MRSPHSSITVDATICCSIGKDACFPNSGVKEILKFNEGICLSYSEQQELANVLKDCLPTQIKHYLFEPHSFVRTTPLAVSDLTQVIQTHGKLLYEHLKVAFAESWPEADQSAVAEDELKEAIASMGENR</sequence>
<organism evidence="1 2">
    <name type="scientific">Lyngbya confervoides BDU141951</name>
    <dbReference type="NCBI Taxonomy" id="1574623"/>
    <lineage>
        <taxon>Bacteria</taxon>
        <taxon>Bacillati</taxon>
        <taxon>Cyanobacteriota</taxon>
        <taxon>Cyanophyceae</taxon>
        <taxon>Oscillatoriophycideae</taxon>
        <taxon>Oscillatoriales</taxon>
        <taxon>Microcoleaceae</taxon>
        <taxon>Lyngbya</taxon>
    </lineage>
</organism>
<gene>
    <name evidence="1" type="ORF">QQ91_0004400</name>
</gene>